<dbReference type="OrthoDB" id="9775547at2"/>
<feature type="compositionally biased region" description="Low complexity" evidence="1">
    <location>
        <begin position="354"/>
        <end position="368"/>
    </location>
</feature>
<feature type="region of interest" description="Disordered" evidence="1">
    <location>
        <begin position="339"/>
        <end position="368"/>
    </location>
</feature>
<dbReference type="SUPFAM" id="SSF52540">
    <property type="entry name" value="P-loop containing nucleoside triphosphate hydrolases"/>
    <property type="match status" value="1"/>
</dbReference>
<protein>
    <recommendedName>
        <fullName evidence="4">AAA domain-containing protein</fullName>
    </recommendedName>
</protein>
<keyword evidence="3" id="KW-1185">Reference proteome</keyword>
<accession>A0A0M6Y6Z4</accession>
<evidence type="ECO:0000313" key="3">
    <source>
        <dbReference type="Proteomes" id="UP000048926"/>
    </source>
</evidence>
<reference evidence="3" key="1">
    <citation type="submission" date="2015-07" db="EMBL/GenBank/DDBJ databases">
        <authorList>
            <person name="Rodrigo-Torres Lidia"/>
            <person name="Arahal R.David."/>
        </authorList>
    </citation>
    <scope>NUCLEOTIDE SEQUENCE [LARGE SCALE GENOMIC DNA]</scope>
    <source>
        <strain evidence="3">CECT 4801</strain>
    </source>
</reference>
<proteinExistence type="predicted"/>
<name>A0A0M6Y6Z4_9HYPH</name>
<dbReference type="EMBL" id="CXST01000002">
    <property type="protein sequence ID" value="CTQ45303.1"/>
    <property type="molecule type" value="Genomic_DNA"/>
</dbReference>
<sequence>MTKMLTPEQWQAEVTDNYTAKALAIRDAGGTRPKRYFETVDTSTLLAAEYPEIRWIVPGYLPEGFAVLAGRQKLGKTWLAIDLSIAVATGGYAMGSIACDPGDVLYIDMENGERRIKKRFETLFPNNRPDLSRLDWAKETILLNAGFMDAIEAWRVNASDPRLIVIDVLTRIKPAGFRSRNAYENDYAAFAGLQNWAIENGVALLALHHTRKGGAEDPLEALSGSNGLSAVADTTLVLDRNSNGFTLYGRGRDVPEKETALSFDGGHWTIQGEASDVHRSEERCKIISALRNSTEALAPKVISDVTGMKPGNVRVLLNKMVAAGEVRKTGRGMYCHPENTPLGADGSDTFTPVNNGNFNNNSPNTAVP</sequence>
<evidence type="ECO:0000256" key="1">
    <source>
        <dbReference type="SAM" id="MobiDB-lite"/>
    </source>
</evidence>
<dbReference type="Pfam" id="PF13481">
    <property type="entry name" value="AAA_25"/>
    <property type="match status" value="1"/>
</dbReference>
<gene>
    <name evidence="2" type="ORF">LAL4801_03753</name>
</gene>
<evidence type="ECO:0008006" key="4">
    <source>
        <dbReference type="Google" id="ProtNLM"/>
    </source>
</evidence>
<dbReference type="InterPro" id="IPR027417">
    <property type="entry name" value="P-loop_NTPase"/>
</dbReference>
<organism evidence="2 3">
    <name type="scientific">Roseibium aggregatum</name>
    <dbReference type="NCBI Taxonomy" id="187304"/>
    <lineage>
        <taxon>Bacteria</taxon>
        <taxon>Pseudomonadati</taxon>
        <taxon>Pseudomonadota</taxon>
        <taxon>Alphaproteobacteria</taxon>
        <taxon>Hyphomicrobiales</taxon>
        <taxon>Stappiaceae</taxon>
        <taxon>Roseibium</taxon>
    </lineage>
</organism>
<evidence type="ECO:0000313" key="2">
    <source>
        <dbReference type="EMBL" id="CTQ45303.1"/>
    </source>
</evidence>
<dbReference type="Gene3D" id="3.40.50.300">
    <property type="entry name" value="P-loop containing nucleotide triphosphate hydrolases"/>
    <property type="match status" value="1"/>
</dbReference>
<dbReference type="Proteomes" id="UP000048926">
    <property type="component" value="Unassembled WGS sequence"/>
</dbReference>
<dbReference type="AlphaFoldDB" id="A0A0M6Y6Z4"/>